<accession>A0A3A1YM81</accession>
<dbReference type="InterPro" id="IPR003016">
    <property type="entry name" value="2-oxoA_DH_lipoyl-BS"/>
</dbReference>
<dbReference type="SUPFAM" id="SSF51230">
    <property type="entry name" value="Single hybrid motif"/>
    <property type="match status" value="1"/>
</dbReference>
<feature type="modified residue" description="N6-lipoyllysine" evidence="3 4">
    <location>
        <position position="63"/>
    </location>
</feature>
<dbReference type="GO" id="GO:0009249">
    <property type="term" value="P:protein lipoylation"/>
    <property type="evidence" value="ECO:0007669"/>
    <property type="project" value="TreeGrafter"/>
</dbReference>
<proteinExistence type="inferred from homology"/>
<dbReference type="RefSeq" id="WP_119516893.1">
    <property type="nucleotide sequence ID" value="NZ_NQYH01000016.1"/>
</dbReference>
<dbReference type="InterPro" id="IPR017453">
    <property type="entry name" value="GCV_H_sub"/>
</dbReference>
<evidence type="ECO:0000256" key="4">
    <source>
        <dbReference type="PIRSR" id="PIRSR617453-50"/>
    </source>
</evidence>
<dbReference type="AlphaFoldDB" id="A0A3A1YM81"/>
<comment type="similarity">
    <text evidence="1 3">Belongs to the GcvH family.</text>
</comment>
<dbReference type="EMBL" id="NQYH01000016">
    <property type="protein sequence ID" value="RIY39403.1"/>
    <property type="molecule type" value="Genomic_DNA"/>
</dbReference>
<dbReference type="Gene3D" id="2.40.50.100">
    <property type="match status" value="1"/>
</dbReference>
<evidence type="ECO:0000256" key="2">
    <source>
        <dbReference type="ARBA" id="ARBA00022823"/>
    </source>
</evidence>
<comment type="caution">
    <text evidence="6">The sequence shown here is derived from an EMBL/GenBank/DDBJ whole genome shotgun (WGS) entry which is preliminary data.</text>
</comment>
<evidence type="ECO:0000313" key="6">
    <source>
        <dbReference type="EMBL" id="RIY39403.1"/>
    </source>
</evidence>
<comment type="subunit">
    <text evidence="3">The glycine cleavage system is composed of four proteins: P, T, L and H.</text>
</comment>
<evidence type="ECO:0000256" key="1">
    <source>
        <dbReference type="ARBA" id="ARBA00009249"/>
    </source>
</evidence>
<dbReference type="CDD" id="cd06848">
    <property type="entry name" value="GCS_H"/>
    <property type="match status" value="1"/>
</dbReference>
<dbReference type="HAMAP" id="MF_00272">
    <property type="entry name" value="GcvH"/>
    <property type="match status" value="1"/>
</dbReference>
<gene>
    <name evidence="3 6" type="primary">gcvH</name>
    <name evidence="6" type="ORF">CJP73_14245</name>
</gene>
<dbReference type="InterPro" id="IPR002930">
    <property type="entry name" value="GCV_H"/>
</dbReference>
<evidence type="ECO:0000259" key="5">
    <source>
        <dbReference type="PROSITE" id="PS50968"/>
    </source>
</evidence>
<dbReference type="InterPro" id="IPR033753">
    <property type="entry name" value="GCV_H/Fam206"/>
</dbReference>
<dbReference type="PROSITE" id="PS50968">
    <property type="entry name" value="BIOTINYL_LIPOYL"/>
    <property type="match status" value="1"/>
</dbReference>
<evidence type="ECO:0000313" key="7">
    <source>
        <dbReference type="Proteomes" id="UP000266206"/>
    </source>
</evidence>
<sequence length="124" mass="13628">MNLPNDRKYTESHQWIKQDAETFLVGITDHAQEQLGDLMFVGEVEEGRAVKAGDVVAVVESVKSASDVYAPVSGTIMAFNKELETRPESLNEAPYETWILKLKADNPADLDVLLDAASYAALTD</sequence>
<dbReference type="GO" id="GO:0005829">
    <property type="term" value="C:cytosol"/>
    <property type="evidence" value="ECO:0007669"/>
    <property type="project" value="TreeGrafter"/>
</dbReference>
<dbReference type="GO" id="GO:0019464">
    <property type="term" value="P:glycine decarboxylation via glycine cleavage system"/>
    <property type="evidence" value="ECO:0007669"/>
    <property type="project" value="UniProtKB-UniRule"/>
</dbReference>
<dbReference type="NCBIfam" id="TIGR00527">
    <property type="entry name" value="gcvH"/>
    <property type="match status" value="1"/>
</dbReference>
<dbReference type="OrthoDB" id="9796712at2"/>
<dbReference type="InterPro" id="IPR000089">
    <property type="entry name" value="Biotin_lipoyl"/>
</dbReference>
<feature type="domain" description="Lipoyl-binding" evidence="5">
    <location>
        <begin position="22"/>
        <end position="103"/>
    </location>
</feature>
<dbReference type="PROSITE" id="PS00189">
    <property type="entry name" value="LIPOYL"/>
    <property type="match status" value="1"/>
</dbReference>
<dbReference type="GO" id="GO:0005960">
    <property type="term" value="C:glycine cleavage complex"/>
    <property type="evidence" value="ECO:0007669"/>
    <property type="project" value="InterPro"/>
</dbReference>
<comment type="cofactor">
    <cofactor evidence="3">
        <name>(R)-lipoate</name>
        <dbReference type="ChEBI" id="CHEBI:83088"/>
    </cofactor>
    <text evidence="3">Binds 1 lipoyl cofactor covalently.</text>
</comment>
<comment type="function">
    <text evidence="3">The glycine cleavage system catalyzes the degradation of glycine. The H protein shuttles the methylamine group of glycine from the P protein to the T protein.</text>
</comment>
<reference evidence="6 7" key="1">
    <citation type="submission" date="2017-08" db="EMBL/GenBank/DDBJ databases">
        <title>Pusillimonas indicus sp. nov., a member of the family Alcaligenaceae isolated from surface seawater.</title>
        <authorList>
            <person name="Li J."/>
        </authorList>
    </citation>
    <scope>NUCLEOTIDE SEQUENCE [LARGE SCALE GENOMIC DNA]</scope>
    <source>
        <strain evidence="6 7">L52-1-41</strain>
    </source>
</reference>
<dbReference type="PANTHER" id="PTHR11715">
    <property type="entry name" value="GLYCINE CLEAVAGE SYSTEM H PROTEIN"/>
    <property type="match status" value="1"/>
</dbReference>
<dbReference type="InterPro" id="IPR011053">
    <property type="entry name" value="Single_hybrid_motif"/>
</dbReference>
<organism evidence="6 7">
    <name type="scientific">Neopusillimonas maritima</name>
    <dbReference type="NCBI Taxonomy" id="2026239"/>
    <lineage>
        <taxon>Bacteria</taxon>
        <taxon>Pseudomonadati</taxon>
        <taxon>Pseudomonadota</taxon>
        <taxon>Betaproteobacteria</taxon>
        <taxon>Burkholderiales</taxon>
        <taxon>Alcaligenaceae</taxon>
        <taxon>Neopusillimonas</taxon>
    </lineage>
</organism>
<dbReference type="Pfam" id="PF01597">
    <property type="entry name" value="GCV_H"/>
    <property type="match status" value="1"/>
</dbReference>
<dbReference type="NCBIfam" id="NF002270">
    <property type="entry name" value="PRK01202.1"/>
    <property type="match status" value="1"/>
</dbReference>
<dbReference type="Proteomes" id="UP000266206">
    <property type="component" value="Unassembled WGS sequence"/>
</dbReference>
<dbReference type="PANTHER" id="PTHR11715:SF3">
    <property type="entry name" value="GLYCINE CLEAVAGE SYSTEM H PROTEIN-RELATED"/>
    <property type="match status" value="1"/>
</dbReference>
<protein>
    <recommendedName>
        <fullName evidence="3">Glycine cleavage system H protein</fullName>
    </recommendedName>
</protein>
<evidence type="ECO:0000256" key="3">
    <source>
        <dbReference type="HAMAP-Rule" id="MF_00272"/>
    </source>
</evidence>
<keyword evidence="2 3" id="KW-0450">Lipoyl</keyword>
<name>A0A3A1YM81_9BURK</name>